<dbReference type="PANTHER" id="PTHR47396">
    <property type="entry name" value="TYPE I RESTRICTION ENZYME ECOKI R PROTEIN"/>
    <property type="match status" value="1"/>
</dbReference>
<keyword evidence="1" id="KW-0742">SOS response</keyword>
<dbReference type="InterPro" id="IPR006935">
    <property type="entry name" value="Helicase/UvrB_N"/>
</dbReference>
<dbReference type="CDD" id="cd18785">
    <property type="entry name" value="SF2_C"/>
    <property type="match status" value="1"/>
</dbReference>
<dbReference type="GO" id="GO:0005829">
    <property type="term" value="C:cytosol"/>
    <property type="evidence" value="ECO:0007669"/>
    <property type="project" value="TreeGrafter"/>
</dbReference>
<accession>A0A0Z8FRZ6</accession>
<organism evidence="3 4">
    <name type="scientific">Streptococcus suis</name>
    <dbReference type="NCBI Taxonomy" id="1307"/>
    <lineage>
        <taxon>Bacteria</taxon>
        <taxon>Bacillati</taxon>
        <taxon>Bacillota</taxon>
        <taxon>Bacilli</taxon>
        <taxon>Lactobacillales</taxon>
        <taxon>Streptococcaceae</taxon>
        <taxon>Streptococcus</taxon>
    </lineage>
</organism>
<dbReference type="PANTHER" id="PTHR47396:SF1">
    <property type="entry name" value="ATP-DEPENDENT HELICASE IRC3-RELATED"/>
    <property type="match status" value="1"/>
</dbReference>
<reference evidence="3 4" key="1">
    <citation type="submission" date="2016-02" db="EMBL/GenBank/DDBJ databases">
        <authorList>
            <consortium name="Pathogen Informatics"/>
        </authorList>
    </citation>
    <scope>NUCLEOTIDE SEQUENCE [LARGE SCALE GENOMIC DNA]</scope>
    <source>
        <strain evidence="3 4">LSS100</strain>
    </source>
</reference>
<dbReference type="InterPro" id="IPR014001">
    <property type="entry name" value="Helicase_ATP-bd"/>
</dbReference>
<name>A0A0Z8FRZ6_STRSU</name>
<dbReference type="GO" id="GO:0009432">
    <property type="term" value="P:SOS response"/>
    <property type="evidence" value="ECO:0007669"/>
    <property type="project" value="UniProtKB-KW"/>
</dbReference>
<dbReference type="EMBL" id="FIFN01000016">
    <property type="protein sequence ID" value="CYU22750.1"/>
    <property type="molecule type" value="Genomic_DNA"/>
</dbReference>
<proteinExistence type="predicted"/>
<dbReference type="SMART" id="SM00487">
    <property type="entry name" value="DEXDc"/>
    <property type="match status" value="1"/>
</dbReference>
<keyword evidence="1" id="KW-0227">DNA damage</keyword>
<evidence type="ECO:0000256" key="1">
    <source>
        <dbReference type="ARBA" id="ARBA00023236"/>
    </source>
</evidence>
<dbReference type="InterPro" id="IPR050742">
    <property type="entry name" value="Helicase_Restrict-Modif_Enz"/>
</dbReference>
<dbReference type="Pfam" id="PF04851">
    <property type="entry name" value="ResIII"/>
    <property type="match status" value="1"/>
</dbReference>
<protein>
    <submittedName>
        <fullName evidence="3">Type III restriction-modification system</fullName>
    </submittedName>
</protein>
<dbReference type="RefSeq" id="WP_024387963.1">
    <property type="nucleotide sequence ID" value="NZ_CEDC01000087.1"/>
</dbReference>
<dbReference type="GO" id="GO:0005524">
    <property type="term" value="F:ATP binding"/>
    <property type="evidence" value="ECO:0007669"/>
    <property type="project" value="InterPro"/>
</dbReference>
<dbReference type="SUPFAM" id="SSF52540">
    <property type="entry name" value="P-loop containing nucleoside triphosphate hydrolases"/>
    <property type="match status" value="2"/>
</dbReference>
<feature type="domain" description="Helicase ATP-binding" evidence="2">
    <location>
        <begin position="52"/>
        <end position="242"/>
    </location>
</feature>
<evidence type="ECO:0000259" key="2">
    <source>
        <dbReference type="PROSITE" id="PS51192"/>
    </source>
</evidence>
<evidence type="ECO:0000313" key="4">
    <source>
        <dbReference type="Proteomes" id="UP000072003"/>
    </source>
</evidence>
<dbReference type="PROSITE" id="PS51192">
    <property type="entry name" value="HELICASE_ATP_BIND_1"/>
    <property type="match status" value="1"/>
</dbReference>
<dbReference type="AlphaFoldDB" id="A0A0Z8FRZ6"/>
<sequence length="878" mass="102557">MTFIYETYDTVSRSGFKDFRADLPDYLTKNLKHPLRPYQQEAIGRYLHYKTDNNRVIPEQVLYNMATGSGKTLLMATIILEKYQQGERNFIFFVNNDNILTKTKDNFLESASGKYLFAEKIVIDGQIVTVREVTDFSDSRDDSINIVFTTIQKLHQDLNTPRENRLSYEQFKDISVVMLADEAHHLNAGLSKSEKDDNTSWTSTIETIQKTAKKSSIFEFTATIDLTNQAIAQKYQNSLLFKYDLKEFRLDKYSKDVLFHLVDGDVNHRMLQAIIISQYRKKIALKNGINLKPLVMFKSQKIAESQENLDAFLGLLDNLSLEDIQAQRELVLEMDEKFSILKKAFSYFETVGISDTDLVAELQEDFRKERLLLVDGKNKNKDSLHLLNTLEQPINEIRAIFAVDMLNEGWDVLNLFDIVRLYDTRDGKTMKNGFVPGKTTNTEKQLIGRGARYFPFVIGDNLEEKYIRKFDDNENNELRVIEQLHYHSANNPRYISELKQVLRESGIFDDQNLEERELKLKESFKKTRTYTDGVVWMNRRLSYEQLLEQRQGSLFDTNFIPKSFEVKLPTHGVRDIEAFDEAMYASESLEVINFKFGKVIGNNIVRAAINRNKKFTFDNLQRAFVALGSVSAFIGMLADIDIRVESQYQMMSDLTPDDKLYITEKLLHHIEKDLIATEERFFGSEKFEQYKIKDLFEDNILRKYTINHQSQAEFGLSQKNPAETQYFEDLDNLDWYAYDDNFGTSEEKLLVRLIKDLMIELEEKWTDIYLLRNEKAVKIYSFDKGQAFEPDFLMFANDKNTGNVSWQIFIEPKGSQFLDSDNTFKNSKEGWKQEFLCQISERDEARTLVDDDRYRIVGLPFFNEAVSKDEVREELRIL</sequence>
<dbReference type="InterPro" id="IPR027417">
    <property type="entry name" value="P-loop_NTPase"/>
</dbReference>
<evidence type="ECO:0000313" key="3">
    <source>
        <dbReference type="EMBL" id="CYU22750.1"/>
    </source>
</evidence>
<dbReference type="GO" id="GO:0016787">
    <property type="term" value="F:hydrolase activity"/>
    <property type="evidence" value="ECO:0007669"/>
    <property type="project" value="InterPro"/>
</dbReference>
<gene>
    <name evidence="3" type="ORF">ERS132462_01544</name>
</gene>
<dbReference type="Gene3D" id="3.40.50.300">
    <property type="entry name" value="P-loop containing nucleotide triphosphate hydrolases"/>
    <property type="match status" value="1"/>
</dbReference>
<dbReference type="Proteomes" id="UP000072003">
    <property type="component" value="Unassembled WGS sequence"/>
</dbReference>
<dbReference type="GO" id="GO:0003677">
    <property type="term" value="F:DNA binding"/>
    <property type="evidence" value="ECO:0007669"/>
    <property type="project" value="InterPro"/>
</dbReference>